<dbReference type="AlphaFoldDB" id="A0AAD5V5N8"/>
<name>A0AAD5V5N8_9APHY</name>
<feature type="region of interest" description="Disordered" evidence="1">
    <location>
        <begin position="138"/>
        <end position="157"/>
    </location>
</feature>
<sequence length="199" mass="22555">MLLQPQSQAIDLQVALRPQRLTLSQHVRPKPVLLRYRQAFGTRVGPLREAELDRLHSGDDPTLPELALRRKARVERIHSHFSRGPSSIETGIGFTDVPQKKMATIVSGFEEAERIFCPIGFDTVKSLSGEDPWKNPTFFARRRDRKGAGGKGSEGEEKRLGRGIQELMMAGDLRVVVALEMELYLYKSSYQYAPMSRLY</sequence>
<keyword evidence="3" id="KW-1185">Reference proteome</keyword>
<accession>A0AAD5V5N8</accession>
<reference evidence="2" key="1">
    <citation type="submission" date="2022-07" db="EMBL/GenBank/DDBJ databases">
        <title>Genome Sequence of Physisporinus lineatus.</title>
        <authorList>
            <person name="Buettner E."/>
        </authorList>
    </citation>
    <scope>NUCLEOTIDE SEQUENCE</scope>
    <source>
        <strain evidence="2">VT162</strain>
    </source>
</reference>
<protein>
    <submittedName>
        <fullName evidence="2">Uncharacterized protein</fullName>
    </submittedName>
</protein>
<evidence type="ECO:0000313" key="3">
    <source>
        <dbReference type="Proteomes" id="UP001212997"/>
    </source>
</evidence>
<organism evidence="2 3">
    <name type="scientific">Meripilus lineatus</name>
    <dbReference type="NCBI Taxonomy" id="2056292"/>
    <lineage>
        <taxon>Eukaryota</taxon>
        <taxon>Fungi</taxon>
        <taxon>Dikarya</taxon>
        <taxon>Basidiomycota</taxon>
        <taxon>Agaricomycotina</taxon>
        <taxon>Agaricomycetes</taxon>
        <taxon>Polyporales</taxon>
        <taxon>Meripilaceae</taxon>
        <taxon>Meripilus</taxon>
    </lineage>
</organism>
<dbReference type="Proteomes" id="UP001212997">
    <property type="component" value="Unassembled WGS sequence"/>
</dbReference>
<evidence type="ECO:0000313" key="2">
    <source>
        <dbReference type="EMBL" id="KAJ3482763.1"/>
    </source>
</evidence>
<comment type="caution">
    <text evidence="2">The sequence shown here is derived from an EMBL/GenBank/DDBJ whole genome shotgun (WGS) entry which is preliminary data.</text>
</comment>
<proteinExistence type="predicted"/>
<dbReference type="EMBL" id="JANAWD010000258">
    <property type="protein sequence ID" value="KAJ3482763.1"/>
    <property type="molecule type" value="Genomic_DNA"/>
</dbReference>
<gene>
    <name evidence="2" type="ORF">NLI96_g6767</name>
</gene>
<evidence type="ECO:0000256" key="1">
    <source>
        <dbReference type="SAM" id="MobiDB-lite"/>
    </source>
</evidence>